<dbReference type="PANTHER" id="PTHR30545">
    <property type="entry name" value="SUGAR FERMENTATION STIMULATION PROTEIN A"/>
    <property type="match status" value="1"/>
</dbReference>
<dbReference type="AlphaFoldDB" id="A0A1Y2K372"/>
<evidence type="ECO:0000313" key="5">
    <source>
        <dbReference type="Proteomes" id="UP000194003"/>
    </source>
</evidence>
<feature type="domain" description="Sugar fermentation stimulation protein C-terminal" evidence="2">
    <location>
        <begin position="83"/>
        <end position="219"/>
    </location>
</feature>
<name>A0A1Y2K372_9PROT</name>
<proteinExistence type="inferred from homology"/>
<protein>
    <recommendedName>
        <fullName evidence="1">Sugar fermentation stimulation protein homolog</fullName>
    </recommendedName>
</protein>
<sequence length="234" mass="25673">MEYPTPLLSGRLRKRYKRFLADIVLDSGEAITAHCANSGSMRGLMADNARVRVSHEPDPKRKLAWSWQQVEADGAWVGIHTGLANRIAEEALLAGQITELNGFSSLKREARYGDSRLDFRLDGENGPLGYMEVKSVTLRIGACAAFPDAVTTRGQRHLEELRRARAEGLDASLLFLIQRGDCATLRAAHEIDPDYAAGLRRAQDDGVRILAYACDVTAQGVTVRGPTPLEMDPA</sequence>
<dbReference type="PANTHER" id="PTHR30545:SF2">
    <property type="entry name" value="SUGAR FERMENTATION STIMULATION PROTEIN A"/>
    <property type="match status" value="1"/>
</dbReference>
<dbReference type="Gene3D" id="3.40.1350.60">
    <property type="match status" value="1"/>
</dbReference>
<dbReference type="OrthoDB" id="9802365at2"/>
<dbReference type="InterPro" id="IPR041465">
    <property type="entry name" value="SfsA_N"/>
</dbReference>
<dbReference type="STRING" id="1434232.MAIT1_02161"/>
<comment type="similarity">
    <text evidence="1">Belongs to the SfsA family.</text>
</comment>
<feature type="domain" description="SfsA N-terminal OB" evidence="3">
    <location>
        <begin position="14"/>
        <end position="79"/>
    </location>
</feature>
<comment type="caution">
    <text evidence="4">The sequence shown here is derived from an EMBL/GenBank/DDBJ whole genome shotgun (WGS) entry which is preliminary data.</text>
</comment>
<evidence type="ECO:0000256" key="1">
    <source>
        <dbReference type="HAMAP-Rule" id="MF_00095"/>
    </source>
</evidence>
<dbReference type="EMBL" id="LVJN01000020">
    <property type="protein sequence ID" value="OSM02076.1"/>
    <property type="molecule type" value="Genomic_DNA"/>
</dbReference>
<accession>A0A1Y2K372</accession>
<dbReference type="Proteomes" id="UP000194003">
    <property type="component" value="Unassembled WGS sequence"/>
</dbReference>
<dbReference type="Pfam" id="PF17746">
    <property type="entry name" value="SfsA_N"/>
    <property type="match status" value="1"/>
</dbReference>
<dbReference type="InterPro" id="IPR005224">
    <property type="entry name" value="SfsA"/>
</dbReference>
<evidence type="ECO:0000259" key="2">
    <source>
        <dbReference type="Pfam" id="PF03749"/>
    </source>
</evidence>
<keyword evidence="5" id="KW-1185">Reference proteome</keyword>
<gene>
    <name evidence="1" type="primary">sfsA</name>
    <name evidence="4" type="ORF">MAIT1_02161</name>
</gene>
<dbReference type="CDD" id="cd22359">
    <property type="entry name" value="SfsA-like_bacterial"/>
    <property type="match status" value="1"/>
</dbReference>
<dbReference type="NCBIfam" id="TIGR00230">
    <property type="entry name" value="sfsA"/>
    <property type="match status" value="1"/>
</dbReference>
<dbReference type="Pfam" id="PF03749">
    <property type="entry name" value="SfsA"/>
    <property type="match status" value="1"/>
</dbReference>
<dbReference type="InterPro" id="IPR040452">
    <property type="entry name" value="SfsA_C"/>
</dbReference>
<dbReference type="GO" id="GO:0003677">
    <property type="term" value="F:DNA binding"/>
    <property type="evidence" value="ECO:0007669"/>
    <property type="project" value="InterPro"/>
</dbReference>
<evidence type="ECO:0000313" key="4">
    <source>
        <dbReference type="EMBL" id="OSM02076.1"/>
    </source>
</evidence>
<dbReference type="RefSeq" id="WP_085444570.1">
    <property type="nucleotide sequence ID" value="NZ_LVJN01000020.1"/>
</dbReference>
<evidence type="ECO:0000259" key="3">
    <source>
        <dbReference type="Pfam" id="PF17746"/>
    </source>
</evidence>
<dbReference type="HAMAP" id="MF_00095">
    <property type="entry name" value="SfsA"/>
    <property type="match status" value="1"/>
</dbReference>
<dbReference type="Gene3D" id="2.40.50.580">
    <property type="match status" value="1"/>
</dbReference>
<reference evidence="4 5" key="1">
    <citation type="journal article" date="2016" name="BMC Genomics">
        <title>Combined genomic and structural analyses of a cultured magnetotactic bacterium reveals its niche adaptation to a dynamic environment.</title>
        <authorList>
            <person name="Araujo A.C."/>
            <person name="Morillo V."/>
            <person name="Cypriano J."/>
            <person name="Teixeira L.C."/>
            <person name="Leao P."/>
            <person name="Lyra S."/>
            <person name="Almeida L.G."/>
            <person name="Bazylinski D.A."/>
            <person name="Vasconcellos A.T."/>
            <person name="Abreu F."/>
            <person name="Lins U."/>
        </authorList>
    </citation>
    <scope>NUCLEOTIDE SEQUENCE [LARGE SCALE GENOMIC DNA]</scope>
    <source>
        <strain evidence="4 5">IT-1</strain>
    </source>
</reference>
<organism evidence="4 5">
    <name type="scientific">Magnetofaba australis IT-1</name>
    <dbReference type="NCBI Taxonomy" id="1434232"/>
    <lineage>
        <taxon>Bacteria</taxon>
        <taxon>Pseudomonadati</taxon>
        <taxon>Pseudomonadota</taxon>
        <taxon>Magnetococcia</taxon>
        <taxon>Magnetococcales</taxon>
        <taxon>Magnetococcaceae</taxon>
        <taxon>Magnetofaba</taxon>
    </lineage>
</organism>